<dbReference type="InterPro" id="IPR010920">
    <property type="entry name" value="LSM_dom_sf"/>
</dbReference>
<dbReference type="Proteomes" id="UP000738325">
    <property type="component" value="Unassembled WGS sequence"/>
</dbReference>
<dbReference type="InterPro" id="IPR002048">
    <property type="entry name" value="EF_hand_dom"/>
</dbReference>
<dbReference type="InterPro" id="IPR018247">
    <property type="entry name" value="EF_Hand_1_Ca_BS"/>
</dbReference>
<keyword evidence="10" id="KW-1185">Reference proteome</keyword>
<evidence type="ECO:0000256" key="6">
    <source>
        <dbReference type="SAM" id="MobiDB-lite"/>
    </source>
</evidence>
<dbReference type="Gene3D" id="2.30.30.60">
    <property type="match status" value="1"/>
</dbReference>
<keyword evidence="5 7" id="KW-0472">Membrane</keyword>
<comment type="subcellular location">
    <subcellularLocation>
        <location evidence="1">Membrane</location>
    </subcellularLocation>
</comment>
<dbReference type="GO" id="GO:0016020">
    <property type="term" value="C:membrane"/>
    <property type="evidence" value="ECO:0007669"/>
    <property type="project" value="UniProtKB-SubCell"/>
</dbReference>
<dbReference type="PANTHER" id="PTHR31323:SF1">
    <property type="entry name" value="MECHANOSENSITIVE ION CHANNEL PROTEIN"/>
    <property type="match status" value="1"/>
</dbReference>
<feature type="domain" description="EF-hand" evidence="8">
    <location>
        <begin position="507"/>
        <end position="542"/>
    </location>
</feature>
<dbReference type="Pfam" id="PF25886">
    <property type="entry name" value="Msy1"/>
    <property type="match status" value="1"/>
</dbReference>
<feature type="transmembrane region" description="Helical" evidence="7">
    <location>
        <begin position="560"/>
        <end position="581"/>
    </location>
</feature>
<feature type="compositionally biased region" description="Polar residues" evidence="6">
    <location>
        <begin position="22"/>
        <end position="34"/>
    </location>
</feature>
<feature type="region of interest" description="Disordered" evidence="6">
    <location>
        <begin position="362"/>
        <end position="446"/>
    </location>
</feature>
<dbReference type="GO" id="GO:0005509">
    <property type="term" value="F:calcium ion binding"/>
    <property type="evidence" value="ECO:0007669"/>
    <property type="project" value="InterPro"/>
</dbReference>
<feature type="region of interest" description="Disordered" evidence="6">
    <location>
        <begin position="1"/>
        <end position="88"/>
    </location>
</feature>
<dbReference type="GO" id="GO:0005262">
    <property type="term" value="F:calcium channel activity"/>
    <property type="evidence" value="ECO:0007669"/>
    <property type="project" value="TreeGrafter"/>
</dbReference>
<reference evidence="9" key="1">
    <citation type="journal article" date="2020" name="Fungal Divers.">
        <title>Resolving the Mortierellaceae phylogeny through synthesis of multi-gene phylogenetics and phylogenomics.</title>
        <authorList>
            <person name="Vandepol N."/>
            <person name="Liber J."/>
            <person name="Desiro A."/>
            <person name="Na H."/>
            <person name="Kennedy M."/>
            <person name="Barry K."/>
            <person name="Grigoriev I.V."/>
            <person name="Miller A.N."/>
            <person name="O'Donnell K."/>
            <person name="Stajich J.E."/>
            <person name="Bonito G."/>
        </authorList>
    </citation>
    <scope>NUCLEOTIDE SEQUENCE</scope>
    <source>
        <strain evidence="9">REB-010B</strain>
    </source>
</reference>
<feature type="transmembrane region" description="Helical" evidence="7">
    <location>
        <begin position="303"/>
        <end position="320"/>
    </location>
</feature>
<keyword evidence="3" id="KW-0106">Calcium</keyword>
<evidence type="ECO:0000313" key="9">
    <source>
        <dbReference type="EMBL" id="KAG0323260.1"/>
    </source>
</evidence>
<dbReference type="InterPro" id="IPR023408">
    <property type="entry name" value="MscS_beta-dom_sf"/>
</dbReference>
<dbReference type="PROSITE" id="PS50222">
    <property type="entry name" value="EF_HAND_2"/>
    <property type="match status" value="1"/>
</dbReference>
<sequence>MTFTPSSPCEPSGGPPAKELIESSNQLHPYSTMPTPTPPITQHDFSPFNQSPLGTSINGTSFDSEADSFTHAKRRSPDNPSISHTTTIEIERMLKQDDIVERDFTPPRQAMNSDESDFDWDEDINIDHNGQVKKKKDKARTRSTWRKLSPFLRMVIMMATVAPILAAPAILTHVFLKVVSQPEFPPSGASDAIMQQYNADLAQYERASVRKDTIVLVFSWLAFMWCIICTTNWGIDIIPVIIVRLSSLFTSSRLETVKSRLLIFVGTKKYVKWLLAACWATGSFAFLSQIWLPLIGDQPWQSIIINILAAVIAGCALVLIEKILLQIISKNFHQTAYADRIKENKHALQILDRLGTSKKLNKKMRPTHSRNNTTENADYMSPFGPGYRSRQQSRSHSLDNPEMTQFTDGSSANSTPIATPTENYTSRQSTQVAPSVRRMNRESKGAKSNDIFKGVNRALHAVAMADSTPTKDISSTDNAKRLAKTLFYNLQGNGDELIVEDFYPYFETEDDAKEAFAIFDKDGNGDISKREIKEKIFYIYKERKDLHTSLRDLSQAVGKLDIIFLTIVAVVWLLIILSIFGTSIVQNILSIGSFLVALSFVFGNSLKTLFENIVFLFITHPYDSGDLCTIDGNEMYVREVGLNSTMFVTWDGKRMYYPNNILSQKPIHNVRRSPNMSEKIVLNIDCYTPQSMILELRARMRDFLSKESKEFLPDIEIQIQEMDVKLKISMVIEHKGNWQDSGRRWARRTKFNFALKEAVEDIGIKYYALPQRLEVVKRDASDFDHDYTDQETIGSNSPLRHYSPEDIARLYRRKTINRPQGE</sequence>
<feature type="compositionally biased region" description="Polar residues" evidence="6">
    <location>
        <begin position="402"/>
        <end position="433"/>
    </location>
</feature>
<feature type="transmembrane region" description="Helical" evidence="7">
    <location>
        <begin position="222"/>
        <end position="249"/>
    </location>
</feature>
<feature type="transmembrane region" description="Helical" evidence="7">
    <location>
        <begin position="151"/>
        <end position="176"/>
    </location>
</feature>
<name>A0A9P6RNV5_9FUNG</name>
<accession>A0A9P6RNV5</accession>
<feature type="compositionally biased region" description="Polar residues" evidence="6">
    <location>
        <begin position="43"/>
        <end position="63"/>
    </location>
</feature>
<evidence type="ECO:0000259" key="8">
    <source>
        <dbReference type="PROSITE" id="PS50222"/>
    </source>
</evidence>
<evidence type="ECO:0000313" key="10">
    <source>
        <dbReference type="Proteomes" id="UP000738325"/>
    </source>
</evidence>
<dbReference type="AlphaFoldDB" id="A0A9P6RNV5"/>
<comment type="caution">
    <text evidence="9">The sequence shown here is derived from an EMBL/GenBank/DDBJ whole genome shotgun (WGS) entry which is preliminary data.</text>
</comment>
<dbReference type="InterPro" id="IPR006685">
    <property type="entry name" value="MscS_channel_2nd"/>
</dbReference>
<dbReference type="PANTHER" id="PTHR31323">
    <property type="entry name" value="MECHANOSENSITIVE ION CHANNEL PROTEIN MSY2"/>
    <property type="match status" value="1"/>
</dbReference>
<feature type="transmembrane region" description="Helical" evidence="7">
    <location>
        <begin position="587"/>
        <end position="606"/>
    </location>
</feature>
<protein>
    <recommendedName>
        <fullName evidence="8">EF-hand domain-containing protein</fullName>
    </recommendedName>
</protein>
<organism evidence="9 10">
    <name type="scientific">Dissophora globulifera</name>
    <dbReference type="NCBI Taxonomy" id="979702"/>
    <lineage>
        <taxon>Eukaryota</taxon>
        <taxon>Fungi</taxon>
        <taxon>Fungi incertae sedis</taxon>
        <taxon>Mucoromycota</taxon>
        <taxon>Mortierellomycotina</taxon>
        <taxon>Mortierellomycetes</taxon>
        <taxon>Mortierellales</taxon>
        <taxon>Mortierellaceae</taxon>
        <taxon>Dissophora</taxon>
    </lineage>
</organism>
<dbReference type="SUPFAM" id="SSF47473">
    <property type="entry name" value="EF-hand"/>
    <property type="match status" value="1"/>
</dbReference>
<dbReference type="SUPFAM" id="SSF50182">
    <property type="entry name" value="Sm-like ribonucleoproteins"/>
    <property type="match status" value="1"/>
</dbReference>
<feature type="compositionally biased region" description="Low complexity" evidence="6">
    <location>
        <begin position="1"/>
        <end position="16"/>
    </location>
</feature>
<evidence type="ECO:0000256" key="1">
    <source>
        <dbReference type="ARBA" id="ARBA00004370"/>
    </source>
</evidence>
<keyword evidence="2 7" id="KW-0812">Transmembrane</keyword>
<dbReference type="Pfam" id="PF00924">
    <property type="entry name" value="MS_channel_2nd"/>
    <property type="match status" value="1"/>
</dbReference>
<feature type="transmembrane region" description="Helical" evidence="7">
    <location>
        <begin position="270"/>
        <end position="291"/>
    </location>
</feature>
<gene>
    <name evidence="9" type="ORF">BGZ99_002879</name>
</gene>
<keyword evidence="4 7" id="KW-1133">Transmembrane helix</keyword>
<evidence type="ECO:0000256" key="7">
    <source>
        <dbReference type="SAM" id="Phobius"/>
    </source>
</evidence>
<dbReference type="Gene3D" id="1.10.238.10">
    <property type="entry name" value="EF-hand"/>
    <property type="match status" value="1"/>
</dbReference>
<dbReference type="EMBL" id="JAAAIP010000192">
    <property type="protein sequence ID" value="KAG0323260.1"/>
    <property type="molecule type" value="Genomic_DNA"/>
</dbReference>
<dbReference type="GO" id="GO:0006874">
    <property type="term" value="P:intracellular calcium ion homeostasis"/>
    <property type="evidence" value="ECO:0007669"/>
    <property type="project" value="TreeGrafter"/>
</dbReference>
<evidence type="ECO:0000256" key="2">
    <source>
        <dbReference type="ARBA" id="ARBA00022692"/>
    </source>
</evidence>
<dbReference type="InterPro" id="IPR011992">
    <property type="entry name" value="EF-hand-dom_pair"/>
</dbReference>
<dbReference type="OrthoDB" id="544685at2759"/>
<dbReference type="PROSITE" id="PS00018">
    <property type="entry name" value="EF_HAND_1"/>
    <property type="match status" value="1"/>
</dbReference>
<dbReference type="InterPro" id="IPR058650">
    <property type="entry name" value="Msy1/2-like"/>
</dbReference>
<proteinExistence type="predicted"/>
<feature type="compositionally biased region" description="Polar residues" evidence="6">
    <location>
        <begin position="78"/>
        <end position="88"/>
    </location>
</feature>
<evidence type="ECO:0000256" key="5">
    <source>
        <dbReference type="ARBA" id="ARBA00023136"/>
    </source>
</evidence>
<evidence type="ECO:0000256" key="3">
    <source>
        <dbReference type="ARBA" id="ARBA00022837"/>
    </source>
</evidence>
<evidence type="ECO:0000256" key="4">
    <source>
        <dbReference type="ARBA" id="ARBA00022989"/>
    </source>
</evidence>